<name>A0A8J7RLH0_9BACT</name>
<evidence type="ECO:0000313" key="2">
    <source>
        <dbReference type="Proteomes" id="UP000673975"/>
    </source>
</evidence>
<reference evidence="1" key="1">
    <citation type="submission" date="2021-02" db="EMBL/GenBank/DDBJ databases">
        <title>Natronogracilivirga saccharolytica gen. nov. sp. nov. a new anaerobic, haloalkiliphilic carbohydrate-fermenting bacterium from soda lake and proposing of Cyclonatronumiaceae fam. nov. in the phylum Balneolaeota.</title>
        <authorList>
            <person name="Zhilina T.N."/>
            <person name="Sorokin D.Y."/>
            <person name="Zavarzina D.G."/>
            <person name="Toshchakov S.V."/>
            <person name="Kublanov I.V."/>
        </authorList>
    </citation>
    <scope>NUCLEOTIDE SEQUENCE</scope>
    <source>
        <strain evidence="1">Z-1702</strain>
    </source>
</reference>
<accession>A0A8J7RLH0</accession>
<dbReference type="InterPro" id="IPR011009">
    <property type="entry name" value="Kinase-like_dom_sf"/>
</dbReference>
<dbReference type="RefSeq" id="WP_210513311.1">
    <property type="nucleotide sequence ID" value="NZ_JAFIDN010000015.1"/>
</dbReference>
<gene>
    <name evidence="1" type="ORF">NATSA_14355</name>
</gene>
<evidence type="ECO:0000313" key="1">
    <source>
        <dbReference type="EMBL" id="MBP3193855.1"/>
    </source>
</evidence>
<dbReference type="Proteomes" id="UP000673975">
    <property type="component" value="Unassembled WGS sequence"/>
</dbReference>
<dbReference type="EMBL" id="JAFIDN010000015">
    <property type="protein sequence ID" value="MBP3193855.1"/>
    <property type="molecule type" value="Genomic_DNA"/>
</dbReference>
<comment type="caution">
    <text evidence="1">The sequence shown here is derived from an EMBL/GenBank/DDBJ whole genome shotgun (WGS) entry which is preliminary data.</text>
</comment>
<keyword evidence="2" id="KW-1185">Reference proteome</keyword>
<organism evidence="1 2">
    <name type="scientific">Natronogracilivirga saccharolytica</name>
    <dbReference type="NCBI Taxonomy" id="2812953"/>
    <lineage>
        <taxon>Bacteria</taxon>
        <taxon>Pseudomonadati</taxon>
        <taxon>Balneolota</taxon>
        <taxon>Balneolia</taxon>
        <taxon>Balneolales</taxon>
        <taxon>Cyclonatronaceae</taxon>
        <taxon>Natronogracilivirga</taxon>
    </lineage>
</organism>
<dbReference type="AlphaFoldDB" id="A0A8J7RLH0"/>
<protein>
    <submittedName>
        <fullName evidence="1">Uncharacterized protein</fullName>
    </submittedName>
</protein>
<sequence>MKFYFYYFKLCNSTVNKKRLKLLCKVAREFENHVLFERVCEMYANSCIFSNTHVKKIFIRSGYGEGALGTYRYVENTKGEKLFEKIVFAKSNDDKHIDLYSSVLQKYIVNIKIPLIVSVVRTNELVIYYYEYLNNITDKRQLSNKEKEELLLFYLKELYSLNNEDVVFHAYNQFNNLLEDQVVKEGLYYIRRANYPKWINNESLLKFINDVLLTKKHITLSHGDLSYKNFNKDGYLWDWDRAGVYPVGFDLAWGVVSSFEEKDSINDIYQIALRIGKNVYSKNICEKIIQCNVFVFILICYFRKYKIGKNIPEHVLRFIKSRYRKMYNIYMLIK</sequence>
<proteinExistence type="predicted"/>
<dbReference type="SUPFAM" id="SSF56112">
    <property type="entry name" value="Protein kinase-like (PK-like)"/>
    <property type="match status" value="1"/>
</dbReference>